<protein>
    <submittedName>
        <fullName evidence="2">Uncharacterized protein</fullName>
    </submittedName>
</protein>
<gene>
    <name evidence="2" type="ORF">G6F50_015254</name>
</gene>
<dbReference type="EMBL" id="JAANIU010008186">
    <property type="protein sequence ID" value="KAG1535638.1"/>
    <property type="molecule type" value="Genomic_DNA"/>
</dbReference>
<dbReference type="AlphaFoldDB" id="A0A9P7C560"/>
<keyword evidence="1" id="KW-1133">Transmembrane helix</keyword>
<evidence type="ECO:0000313" key="2">
    <source>
        <dbReference type="EMBL" id="KAG1535638.1"/>
    </source>
</evidence>
<evidence type="ECO:0000256" key="1">
    <source>
        <dbReference type="SAM" id="Phobius"/>
    </source>
</evidence>
<feature type="transmembrane region" description="Helical" evidence="1">
    <location>
        <begin position="103"/>
        <end position="126"/>
    </location>
</feature>
<keyword evidence="1" id="KW-0472">Membrane</keyword>
<accession>A0A9P7C560</accession>
<name>A0A9P7C560_9FUNG</name>
<organism evidence="2 3">
    <name type="scientific">Rhizopus delemar</name>
    <dbReference type="NCBI Taxonomy" id="936053"/>
    <lineage>
        <taxon>Eukaryota</taxon>
        <taxon>Fungi</taxon>
        <taxon>Fungi incertae sedis</taxon>
        <taxon>Mucoromycota</taxon>
        <taxon>Mucoromycotina</taxon>
        <taxon>Mucoromycetes</taxon>
        <taxon>Mucorales</taxon>
        <taxon>Mucorineae</taxon>
        <taxon>Rhizopodaceae</taxon>
        <taxon>Rhizopus</taxon>
    </lineage>
</organism>
<comment type="caution">
    <text evidence="2">The sequence shown here is derived from an EMBL/GenBank/DDBJ whole genome shotgun (WGS) entry which is preliminary data.</text>
</comment>
<keyword evidence="1" id="KW-0812">Transmembrane</keyword>
<proteinExistence type="predicted"/>
<sequence>MRAERQLRAGAPFHARVHVDIAGLRAVINGPQLDVAVVQSVGSISHDPCWPLTALVVITAPAATVTFAADVSTNPPLPPLGALASSLPATALRSLTMSPSNTILPFSPVASVLACVMPVWLMTVLAKSPAALAVR</sequence>
<evidence type="ECO:0000313" key="3">
    <source>
        <dbReference type="Proteomes" id="UP000740926"/>
    </source>
</evidence>
<reference evidence="2 3" key="1">
    <citation type="journal article" date="2020" name="Microb. Genom.">
        <title>Genetic diversity of clinical and environmental Mucorales isolates obtained from an investigation of mucormycosis cases among solid organ transplant recipients.</title>
        <authorList>
            <person name="Nguyen M.H."/>
            <person name="Kaul D."/>
            <person name="Muto C."/>
            <person name="Cheng S.J."/>
            <person name="Richter R.A."/>
            <person name="Bruno V.M."/>
            <person name="Liu G."/>
            <person name="Beyhan S."/>
            <person name="Sundermann A.J."/>
            <person name="Mounaud S."/>
            <person name="Pasculle A.W."/>
            <person name="Nierman W.C."/>
            <person name="Driscoll E."/>
            <person name="Cumbie R."/>
            <person name="Clancy C.J."/>
            <person name="Dupont C.L."/>
        </authorList>
    </citation>
    <scope>NUCLEOTIDE SEQUENCE [LARGE SCALE GENOMIC DNA]</scope>
    <source>
        <strain evidence="2 3">GL24</strain>
    </source>
</reference>
<keyword evidence="3" id="KW-1185">Reference proteome</keyword>
<dbReference type="Proteomes" id="UP000740926">
    <property type="component" value="Unassembled WGS sequence"/>
</dbReference>